<gene>
    <name evidence="1" type="ORF">PU648_23565</name>
</gene>
<keyword evidence="2" id="KW-1185">Reference proteome</keyword>
<sequence>MFSKKLQQWPDMTSPEKFKRGQAVYDRIVAGECEDVTAELDAAYGLDSKPENG</sequence>
<protein>
    <submittedName>
        <fullName evidence="1">Uncharacterized protein</fullName>
    </submittedName>
</protein>
<dbReference type="EMBL" id="JARAKF010000001">
    <property type="protein sequence ID" value="MDU8995277.1"/>
    <property type="molecule type" value="Genomic_DNA"/>
</dbReference>
<accession>A0ABU3UMY7</accession>
<reference evidence="1 2" key="1">
    <citation type="submission" date="2023-02" db="EMBL/GenBank/DDBJ databases">
        <authorList>
            <person name="Maleckis M."/>
        </authorList>
    </citation>
    <scope>NUCLEOTIDE SEQUENCE [LARGE SCALE GENOMIC DNA]</scope>
    <source>
        <strain evidence="1 2">P8-A2</strain>
    </source>
</reference>
<proteinExistence type="predicted"/>
<dbReference type="RefSeq" id="WP_316733146.1">
    <property type="nucleotide sequence ID" value="NZ_JARAKF010000001.1"/>
</dbReference>
<comment type="caution">
    <text evidence="1">The sequence shown here is derived from an EMBL/GenBank/DDBJ whole genome shotgun (WGS) entry which is preliminary data.</text>
</comment>
<organism evidence="1 2">
    <name type="scientific">Streptomyces mirabilis</name>
    <dbReference type="NCBI Taxonomy" id="68239"/>
    <lineage>
        <taxon>Bacteria</taxon>
        <taxon>Bacillati</taxon>
        <taxon>Actinomycetota</taxon>
        <taxon>Actinomycetes</taxon>
        <taxon>Kitasatosporales</taxon>
        <taxon>Streptomycetaceae</taxon>
        <taxon>Streptomyces</taxon>
    </lineage>
</organism>
<evidence type="ECO:0000313" key="2">
    <source>
        <dbReference type="Proteomes" id="UP001257627"/>
    </source>
</evidence>
<dbReference type="Proteomes" id="UP001257627">
    <property type="component" value="Unassembled WGS sequence"/>
</dbReference>
<evidence type="ECO:0000313" key="1">
    <source>
        <dbReference type="EMBL" id="MDU8995277.1"/>
    </source>
</evidence>
<name>A0ABU3UMY7_9ACTN</name>